<dbReference type="EMBL" id="BGPR01004806">
    <property type="protein sequence ID" value="GBN03538.1"/>
    <property type="molecule type" value="Genomic_DNA"/>
</dbReference>
<keyword evidence="2" id="KW-1185">Reference proteome</keyword>
<reference evidence="1 2" key="1">
    <citation type="journal article" date="2019" name="Sci. Rep.">
        <title>Orb-weaving spider Araneus ventricosus genome elucidates the spidroin gene catalogue.</title>
        <authorList>
            <person name="Kono N."/>
            <person name="Nakamura H."/>
            <person name="Ohtoshi R."/>
            <person name="Moran D.A.P."/>
            <person name="Shinohara A."/>
            <person name="Yoshida Y."/>
            <person name="Fujiwara M."/>
            <person name="Mori M."/>
            <person name="Tomita M."/>
            <person name="Arakawa K."/>
        </authorList>
    </citation>
    <scope>NUCLEOTIDE SEQUENCE [LARGE SCALE GENOMIC DNA]</scope>
</reference>
<evidence type="ECO:0000313" key="1">
    <source>
        <dbReference type="EMBL" id="GBN03538.1"/>
    </source>
</evidence>
<evidence type="ECO:0008006" key="3">
    <source>
        <dbReference type="Google" id="ProtNLM"/>
    </source>
</evidence>
<dbReference type="AlphaFoldDB" id="A0A4Y2KMS7"/>
<sequence length="114" mass="12913">MFNSFPGVAKRNAKQLMTYYKNLKRKGNKNQADRRFQIFKTGGGPKADMSSNPVEERLLAMGTLKIPLVNCYDSDAAYHTMTTSDTTHCESNCDEEELHEIIEVEYAAVDDMQP</sequence>
<evidence type="ECO:0000313" key="2">
    <source>
        <dbReference type="Proteomes" id="UP000499080"/>
    </source>
</evidence>
<accession>A0A4Y2KMS7</accession>
<protein>
    <recommendedName>
        <fullName evidence="3">SANT domain-containing protein</fullName>
    </recommendedName>
</protein>
<organism evidence="1 2">
    <name type="scientific">Araneus ventricosus</name>
    <name type="common">Orbweaver spider</name>
    <name type="synonym">Epeira ventricosa</name>
    <dbReference type="NCBI Taxonomy" id="182803"/>
    <lineage>
        <taxon>Eukaryota</taxon>
        <taxon>Metazoa</taxon>
        <taxon>Ecdysozoa</taxon>
        <taxon>Arthropoda</taxon>
        <taxon>Chelicerata</taxon>
        <taxon>Arachnida</taxon>
        <taxon>Araneae</taxon>
        <taxon>Araneomorphae</taxon>
        <taxon>Entelegynae</taxon>
        <taxon>Araneoidea</taxon>
        <taxon>Araneidae</taxon>
        <taxon>Araneus</taxon>
    </lineage>
</organism>
<proteinExistence type="predicted"/>
<name>A0A4Y2KMS7_ARAVE</name>
<comment type="caution">
    <text evidence="1">The sequence shown here is derived from an EMBL/GenBank/DDBJ whole genome shotgun (WGS) entry which is preliminary data.</text>
</comment>
<dbReference type="Proteomes" id="UP000499080">
    <property type="component" value="Unassembled WGS sequence"/>
</dbReference>
<gene>
    <name evidence="1" type="ORF">AVEN_146659_1</name>
</gene>